<dbReference type="Gene3D" id="3.90.1170.50">
    <property type="entry name" value="Aldehyde oxidase/xanthine dehydrogenase, a/b hammerhead"/>
    <property type="match status" value="1"/>
</dbReference>
<dbReference type="Pfam" id="PF20256">
    <property type="entry name" value="MoCoBD_2"/>
    <property type="match status" value="2"/>
</dbReference>
<keyword evidence="4" id="KW-1185">Reference proteome</keyword>
<dbReference type="SUPFAM" id="SSF54665">
    <property type="entry name" value="CO dehydrogenase molybdoprotein N-domain-like"/>
    <property type="match status" value="1"/>
</dbReference>
<dbReference type="GO" id="GO:0016491">
    <property type="term" value="F:oxidoreductase activity"/>
    <property type="evidence" value="ECO:0007669"/>
    <property type="project" value="InterPro"/>
</dbReference>
<dbReference type="GO" id="GO:0005506">
    <property type="term" value="F:iron ion binding"/>
    <property type="evidence" value="ECO:0007669"/>
    <property type="project" value="InterPro"/>
</dbReference>
<feature type="domain" description="Aldehyde oxidase/xanthine dehydrogenase second molybdopterin binding" evidence="2">
    <location>
        <begin position="518"/>
        <end position="600"/>
    </location>
</feature>
<dbReference type="EMBL" id="CP014782">
    <property type="protein sequence ID" value="AQS38554.1"/>
    <property type="molecule type" value="Genomic_DNA"/>
</dbReference>
<dbReference type="PROSITE" id="PS51318">
    <property type="entry name" value="TAT"/>
    <property type="match status" value="1"/>
</dbReference>
<organism evidence="3 4">
    <name type="scientific">Shewanella psychrophila</name>
    <dbReference type="NCBI Taxonomy" id="225848"/>
    <lineage>
        <taxon>Bacteria</taxon>
        <taxon>Pseudomonadati</taxon>
        <taxon>Pseudomonadota</taxon>
        <taxon>Gammaproteobacteria</taxon>
        <taxon>Alteromonadales</taxon>
        <taxon>Shewanellaceae</taxon>
        <taxon>Shewanella</taxon>
    </lineage>
</organism>
<dbReference type="RefSeq" id="WP_077753574.1">
    <property type="nucleotide sequence ID" value="NZ_CP014782.1"/>
</dbReference>
<dbReference type="InterPro" id="IPR016208">
    <property type="entry name" value="Ald_Oxase/xanthine_DH-like"/>
</dbReference>
<dbReference type="InterPro" id="IPR008274">
    <property type="entry name" value="AldOxase/xan_DH_MoCoBD1"/>
</dbReference>
<feature type="domain" description="Aldehyde oxidase/xanthine dehydrogenase second molybdopterin binding" evidence="2">
    <location>
        <begin position="739"/>
        <end position="884"/>
    </location>
</feature>
<evidence type="ECO:0000313" key="4">
    <source>
        <dbReference type="Proteomes" id="UP000189545"/>
    </source>
</evidence>
<dbReference type="KEGG" id="spsw:Sps_03427"/>
<reference evidence="3 4" key="1">
    <citation type="submission" date="2016-03" db="EMBL/GenBank/DDBJ databases">
        <title>Complete genome sequence of Shewanella psychrophila WP2, a deep sea bacterium isolated from west Pacific sediment.</title>
        <authorList>
            <person name="Xu G."/>
            <person name="Jian H."/>
        </authorList>
    </citation>
    <scope>NUCLEOTIDE SEQUENCE [LARGE SCALE GENOMIC DNA]</scope>
    <source>
        <strain evidence="3 4">WP2</strain>
    </source>
</reference>
<evidence type="ECO:0000259" key="2">
    <source>
        <dbReference type="Pfam" id="PF20256"/>
    </source>
</evidence>
<dbReference type="AlphaFoldDB" id="A0A1S6HSU4"/>
<protein>
    <submittedName>
        <fullName evidence="3">Aerobic-type carbon monoxide dehydrogenase, large subunit CoxL/CutL-like protein</fullName>
    </submittedName>
</protein>
<dbReference type="Proteomes" id="UP000189545">
    <property type="component" value="Chromosome"/>
</dbReference>
<name>A0A1S6HSU4_9GAMM</name>
<dbReference type="Gene3D" id="3.30.365.10">
    <property type="entry name" value="Aldehyde oxidase/xanthine dehydrogenase, molybdopterin binding domain"/>
    <property type="match status" value="4"/>
</dbReference>
<sequence length="946" mass="104664">MSRFDLSRRSFIKQCVVGGVAVYSAPMLFNAGKAKAAIVSDELMEQWKGAGKPKFRLDGVAKVTGQKIYGRDYRAMDMDGWPDTQHYGFILRANKADHRFEGIDLSAIPVNAKPSQVITSATLKDAGIKLPGFFGDKMLLAKGQTPDYLGHAVALLIFNNFASFKAAKTRLQFSDSAIIYGEKTPLTTASKDPLASWRIVRSEGENGANGVDNYSTLSDGLFFPDYVDHQAVWPTDGNKSGSTGQRAIYYADQMAKKMDEEDWFIFEQDYQTQSIEPMMMEPEAFNGWFDRTSGTLHTVLTIQSPHDFYLQAGEMIEHSQYKGQITKLVVHSPFIGGGFGAKDHSIFPYYGLMASLLSDKPVHIANDRFEQFQAGLKRHPFKMHHKLAIDKKTLKFKTLISDMVIDGGGRLNFTGSVTMVGASALQGVYYLPQNDITAVAHPSQNPDCGSMRGYGTLQSMSSMEMMVNESAEKLNVDPFDLRLANIMQPGYRNTQGAIPNGAMRYQEMLELARKHDIWVNREQKKQQFEAKNPGKKYGVGFGIVTKDYGTGANAPSTQVSITKEGKIVVRLASMEMGTGTDTSQGTLVQQHLGNMADEVFLGEITLWDVMKLKETDSPYFISQDKQDEMQKDPRWTPSIAMASSASQSSYFQSHTTSIAAKIVFEQGLWPAAIEIWRTKFFNNDHATPDFTDIKNAHWVDGKLTAAGYPPLSIDILAHKAHTMGLVTGVMVHAFNRWSWAESEFVIEGKSNKLSIDALALQYGSGANESKQALMGDTGYHLLDRTRVNYPTTSMNHAMVTYYAPCATLCEIAVQEGSGEVEVLATHTWLECGRVIVEKLVEGQIEGGLVMGLGHALHEYLPLGEEGAGNGTWNLNRYQVPLAKHVGVWNLTHTILPPLSESDPTKGMAEVVMIPIVPAIVEAVYQAIGTRFYHLPISKKEIKKALS</sequence>
<gene>
    <name evidence="3" type="ORF">Sps_03427</name>
</gene>
<dbReference type="InterPro" id="IPR006311">
    <property type="entry name" value="TAT_signal"/>
</dbReference>
<proteinExistence type="predicted"/>
<dbReference type="OrthoDB" id="6177861at2"/>
<dbReference type="SUPFAM" id="SSF56003">
    <property type="entry name" value="Molybdenum cofactor-binding domain"/>
    <property type="match status" value="1"/>
</dbReference>
<dbReference type="InterPro" id="IPR036856">
    <property type="entry name" value="Ald_Oxase/Xan_DH_a/b_sf"/>
</dbReference>
<dbReference type="STRING" id="225848.Sps_03427"/>
<dbReference type="PANTHER" id="PTHR11908">
    <property type="entry name" value="XANTHINE DEHYDROGENASE"/>
    <property type="match status" value="1"/>
</dbReference>
<dbReference type="PANTHER" id="PTHR11908:SF123">
    <property type="entry name" value="ALDEHYDE OXIDOREDUCTASE MOLYBDENUM-BINDING SUBUNIT PAOC"/>
    <property type="match status" value="1"/>
</dbReference>
<evidence type="ECO:0000259" key="1">
    <source>
        <dbReference type="Pfam" id="PF02738"/>
    </source>
</evidence>
<dbReference type="Pfam" id="PF02738">
    <property type="entry name" value="MoCoBD_1"/>
    <property type="match status" value="1"/>
</dbReference>
<evidence type="ECO:0000313" key="3">
    <source>
        <dbReference type="EMBL" id="AQS38554.1"/>
    </source>
</evidence>
<feature type="domain" description="Aldehyde oxidase/xanthine dehydrogenase first molybdopterin binding" evidence="1">
    <location>
        <begin position="252"/>
        <end position="486"/>
    </location>
</feature>
<accession>A0A1S6HSU4</accession>
<dbReference type="InterPro" id="IPR037165">
    <property type="entry name" value="AldOxase/xan_DH_Mopterin-bd_sf"/>
</dbReference>
<dbReference type="InterPro" id="IPR046867">
    <property type="entry name" value="AldOxase/xan_DH_MoCoBD2"/>
</dbReference>